<evidence type="ECO:0000313" key="10">
    <source>
        <dbReference type="EMBL" id="MFC4619080.1"/>
    </source>
</evidence>
<keyword evidence="1 6" id="KW-0597">Phosphoprotein</keyword>
<dbReference type="Gene3D" id="3.40.50.2300">
    <property type="match status" value="1"/>
</dbReference>
<keyword evidence="2" id="KW-0902">Two-component regulatory system</keyword>
<evidence type="ECO:0000256" key="4">
    <source>
        <dbReference type="ARBA" id="ARBA00023125"/>
    </source>
</evidence>
<evidence type="ECO:0000256" key="1">
    <source>
        <dbReference type="ARBA" id="ARBA00022553"/>
    </source>
</evidence>
<dbReference type="PANTHER" id="PTHR48111">
    <property type="entry name" value="REGULATOR OF RPOS"/>
    <property type="match status" value="1"/>
</dbReference>
<evidence type="ECO:0000256" key="2">
    <source>
        <dbReference type="ARBA" id="ARBA00023012"/>
    </source>
</evidence>
<dbReference type="CDD" id="cd17574">
    <property type="entry name" value="REC_OmpR"/>
    <property type="match status" value="1"/>
</dbReference>
<evidence type="ECO:0000256" key="6">
    <source>
        <dbReference type="PROSITE-ProRule" id="PRU00169"/>
    </source>
</evidence>
<dbReference type="Gene3D" id="6.10.250.690">
    <property type="match status" value="1"/>
</dbReference>
<dbReference type="EMBL" id="JBHSFW010000005">
    <property type="protein sequence ID" value="MFC4619080.1"/>
    <property type="molecule type" value="Genomic_DNA"/>
</dbReference>
<dbReference type="InterPro" id="IPR001867">
    <property type="entry name" value="OmpR/PhoB-type_DNA-bd"/>
</dbReference>
<dbReference type="PROSITE" id="PS51755">
    <property type="entry name" value="OMPR_PHOB"/>
    <property type="match status" value="1"/>
</dbReference>
<name>A0ABV9GPC5_9BACL</name>
<dbReference type="PANTHER" id="PTHR48111:SF24">
    <property type="entry name" value="TRANSCRIPTIONAL REGULATORY PROTEIN CSSR"/>
    <property type="match status" value="1"/>
</dbReference>
<gene>
    <name evidence="10" type="ORF">ACFO4N_10180</name>
</gene>
<dbReference type="InterPro" id="IPR001789">
    <property type="entry name" value="Sig_transdc_resp-reg_receiver"/>
</dbReference>
<dbReference type="InterPro" id="IPR039420">
    <property type="entry name" value="WalR-like"/>
</dbReference>
<feature type="modified residue" description="4-aspartylphosphate" evidence="6">
    <location>
        <position position="55"/>
    </location>
</feature>
<accession>A0ABV9GPC5</accession>
<dbReference type="InterPro" id="IPR011006">
    <property type="entry name" value="CheY-like_superfamily"/>
</dbReference>
<protein>
    <submittedName>
        <fullName evidence="10">Response regulator transcription factor</fullName>
    </submittedName>
</protein>
<keyword evidence="4 7" id="KW-0238">DNA-binding</keyword>
<dbReference type="InterPro" id="IPR016032">
    <property type="entry name" value="Sig_transdc_resp-reg_C-effctor"/>
</dbReference>
<reference evidence="11" key="1">
    <citation type="journal article" date="2019" name="Int. J. Syst. Evol. Microbiol.">
        <title>The Global Catalogue of Microorganisms (GCM) 10K type strain sequencing project: providing services to taxonomists for standard genome sequencing and annotation.</title>
        <authorList>
            <consortium name="The Broad Institute Genomics Platform"/>
            <consortium name="The Broad Institute Genome Sequencing Center for Infectious Disease"/>
            <person name="Wu L."/>
            <person name="Ma J."/>
        </authorList>
    </citation>
    <scope>NUCLEOTIDE SEQUENCE [LARGE SCALE GENOMIC DNA]</scope>
    <source>
        <strain evidence="11">CGMCC 1.16306</strain>
    </source>
</reference>
<dbReference type="Pfam" id="PF00072">
    <property type="entry name" value="Response_reg"/>
    <property type="match status" value="1"/>
</dbReference>
<feature type="domain" description="OmpR/PhoB-type" evidence="9">
    <location>
        <begin position="130"/>
        <end position="225"/>
    </location>
</feature>
<dbReference type="Proteomes" id="UP001596022">
    <property type="component" value="Unassembled WGS sequence"/>
</dbReference>
<evidence type="ECO:0000256" key="3">
    <source>
        <dbReference type="ARBA" id="ARBA00023015"/>
    </source>
</evidence>
<evidence type="ECO:0000256" key="5">
    <source>
        <dbReference type="ARBA" id="ARBA00023163"/>
    </source>
</evidence>
<dbReference type="Pfam" id="PF00486">
    <property type="entry name" value="Trans_reg_C"/>
    <property type="match status" value="1"/>
</dbReference>
<evidence type="ECO:0000259" key="9">
    <source>
        <dbReference type="PROSITE" id="PS51755"/>
    </source>
</evidence>
<dbReference type="RefSeq" id="WP_376846179.1">
    <property type="nucleotide sequence ID" value="NZ_JBHSFW010000005.1"/>
</dbReference>
<dbReference type="PROSITE" id="PS50110">
    <property type="entry name" value="RESPONSE_REGULATORY"/>
    <property type="match status" value="1"/>
</dbReference>
<keyword evidence="5" id="KW-0804">Transcription</keyword>
<comment type="caution">
    <text evidence="10">The sequence shown here is derived from an EMBL/GenBank/DDBJ whole genome shotgun (WGS) entry which is preliminary data.</text>
</comment>
<dbReference type="Gene3D" id="1.10.10.10">
    <property type="entry name" value="Winged helix-like DNA-binding domain superfamily/Winged helix DNA-binding domain"/>
    <property type="match status" value="1"/>
</dbReference>
<evidence type="ECO:0000259" key="8">
    <source>
        <dbReference type="PROSITE" id="PS50110"/>
    </source>
</evidence>
<dbReference type="SUPFAM" id="SSF46894">
    <property type="entry name" value="C-terminal effector domain of the bipartite response regulators"/>
    <property type="match status" value="1"/>
</dbReference>
<dbReference type="SMART" id="SM00448">
    <property type="entry name" value="REC"/>
    <property type="match status" value="1"/>
</dbReference>
<dbReference type="CDD" id="cd00383">
    <property type="entry name" value="trans_reg_C"/>
    <property type="match status" value="1"/>
</dbReference>
<evidence type="ECO:0000256" key="7">
    <source>
        <dbReference type="PROSITE-ProRule" id="PRU01091"/>
    </source>
</evidence>
<organism evidence="10 11">
    <name type="scientific">Camelliibacillus cellulosilyticus</name>
    <dbReference type="NCBI Taxonomy" id="2174486"/>
    <lineage>
        <taxon>Bacteria</taxon>
        <taxon>Bacillati</taxon>
        <taxon>Bacillota</taxon>
        <taxon>Bacilli</taxon>
        <taxon>Bacillales</taxon>
        <taxon>Sporolactobacillaceae</taxon>
        <taxon>Camelliibacillus</taxon>
    </lineage>
</organism>
<feature type="DNA-binding region" description="OmpR/PhoB-type" evidence="7">
    <location>
        <begin position="130"/>
        <end position="225"/>
    </location>
</feature>
<proteinExistence type="predicted"/>
<dbReference type="SUPFAM" id="SSF52172">
    <property type="entry name" value="CheY-like"/>
    <property type="match status" value="1"/>
</dbReference>
<dbReference type="InterPro" id="IPR036388">
    <property type="entry name" value="WH-like_DNA-bd_sf"/>
</dbReference>
<keyword evidence="3" id="KW-0805">Transcription regulation</keyword>
<feature type="domain" description="Response regulatory" evidence="8">
    <location>
        <begin position="7"/>
        <end position="120"/>
    </location>
</feature>
<sequence length="225" mass="26110">MTNLSFRIHLVEDEAKLAAILKTYLEKEGWTVTVFHNAEDAFEYLHSGPHLWILDIMLPGMSGFDLIKKIKEKNSEQPVIFISARDRDLDKIVGLEAGSDDYLTKPFLPKELVIRAKKLLHRVYGQGLKSHYLEVSDYKIDVNRRKVVGKDDEEIELTMKEFDVLLFLLESINMAKTREEVLREVWGENYVGSNRAVDDVIRRIRKKMPRLPLETLYGSGYRIVT</sequence>
<evidence type="ECO:0000313" key="11">
    <source>
        <dbReference type="Proteomes" id="UP001596022"/>
    </source>
</evidence>
<dbReference type="SMART" id="SM00862">
    <property type="entry name" value="Trans_reg_C"/>
    <property type="match status" value="1"/>
</dbReference>
<keyword evidence="11" id="KW-1185">Reference proteome</keyword>